<dbReference type="PANTHER" id="PTHR47506">
    <property type="entry name" value="TRANSCRIPTIONAL REGULATORY PROTEIN"/>
    <property type="match status" value="1"/>
</dbReference>
<name>D6TK81_KTERA</name>
<dbReference type="SUPFAM" id="SSF48498">
    <property type="entry name" value="Tetracyclin repressor-like, C-terminal domain"/>
    <property type="match status" value="1"/>
</dbReference>
<dbReference type="AlphaFoldDB" id="D6TK81"/>
<evidence type="ECO:0000259" key="5">
    <source>
        <dbReference type="PROSITE" id="PS50977"/>
    </source>
</evidence>
<evidence type="ECO:0000256" key="3">
    <source>
        <dbReference type="ARBA" id="ARBA00023163"/>
    </source>
</evidence>
<dbReference type="EMBL" id="ADVG01000002">
    <property type="protein sequence ID" value="EFH86181.1"/>
    <property type="molecule type" value="Genomic_DNA"/>
</dbReference>
<proteinExistence type="predicted"/>
<gene>
    <name evidence="6" type="ORF">Krac_7468</name>
</gene>
<comment type="caution">
    <text evidence="6">The sequence shown here is derived from an EMBL/GenBank/DDBJ whole genome shotgun (WGS) entry which is preliminary data.</text>
</comment>
<dbReference type="FunCoup" id="D6TK81">
    <property type="interactions" value="34"/>
</dbReference>
<feature type="DNA-binding region" description="H-T-H motif" evidence="4">
    <location>
        <begin position="29"/>
        <end position="48"/>
    </location>
</feature>
<evidence type="ECO:0000256" key="2">
    <source>
        <dbReference type="ARBA" id="ARBA00023125"/>
    </source>
</evidence>
<dbReference type="SUPFAM" id="SSF46689">
    <property type="entry name" value="Homeodomain-like"/>
    <property type="match status" value="1"/>
</dbReference>
<dbReference type="InterPro" id="IPR036271">
    <property type="entry name" value="Tet_transcr_reg_TetR-rel_C_sf"/>
</dbReference>
<evidence type="ECO:0000256" key="1">
    <source>
        <dbReference type="ARBA" id="ARBA00023015"/>
    </source>
</evidence>
<evidence type="ECO:0000313" key="7">
    <source>
        <dbReference type="Proteomes" id="UP000004508"/>
    </source>
</evidence>
<dbReference type="PROSITE" id="PS50977">
    <property type="entry name" value="HTH_TETR_2"/>
    <property type="match status" value="1"/>
</dbReference>
<dbReference type="InterPro" id="IPR011075">
    <property type="entry name" value="TetR_C"/>
</dbReference>
<dbReference type="InParanoid" id="D6TK81"/>
<dbReference type="Gene3D" id="1.10.357.10">
    <property type="entry name" value="Tetracycline Repressor, domain 2"/>
    <property type="match status" value="1"/>
</dbReference>
<evidence type="ECO:0000256" key="4">
    <source>
        <dbReference type="PROSITE-ProRule" id="PRU00335"/>
    </source>
</evidence>
<evidence type="ECO:0000313" key="6">
    <source>
        <dbReference type="EMBL" id="EFH86181.1"/>
    </source>
</evidence>
<dbReference type="STRING" id="485913.Krac_7468"/>
<dbReference type="InterPro" id="IPR001647">
    <property type="entry name" value="HTH_TetR"/>
</dbReference>
<dbReference type="Pfam" id="PF16925">
    <property type="entry name" value="TetR_C_13"/>
    <property type="match status" value="1"/>
</dbReference>
<dbReference type="GO" id="GO:0003677">
    <property type="term" value="F:DNA binding"/>
    <property type="evidence" value="ECO:0007669"/>
    <property type="project" value="UniProtKB-UniRule"/>
</dbReference>
<keyword evidence="7" id="KW-1185">Reference proteome</keyword>
<keyword evidence="1" id="KW-0805">Transcription regulation</keyword>
<feature type="domain" description="HTH tetR-type" evidence="5">
    <location>
        <begin position="6"/>
        <end position="66"/>
    </location>
</feature>
<dbReference type="OrthoDB" id="9795242at2"/>
<reference evidence="6 7" key="1">
    <citation type="journal article" date="2011" name="Stand. Genomic Sci.">
        <title>Non-contiguous finished genome sequence and contextual data of the filamentous soil bacterium Ktedonobacter racemifer type strain (SOSP1-21).</title>
        <authorList>
            <person name="Chang Y.J."/>
            <person name="Land M."/>
            <person name="Hauser L."/>
            <person name="Chertkov O."/>
            <person name="Del Rio T.G."/>
            <person name="Nolan M."/>
            <person name="Copeland A."/>
            <person name="Tice H."/>
            <person name="Cheng J.F."/>
            <person name="Lucas S."/>
            <person name="Han C."/>
            <person name="Goodwin L."/>
            <person name="Pitluck S."/>
            <person name="Ivanova N."/>
            <person name="Ovchinikova G."/>
            <person name="Pati A."/>
            <person name="Chen A."/>
            <person name="Palaniappan K."/>
            <person name="Mavromatis K."/>
            <person name="Liolios K."/>
            <person name="Brettin T."/>
            <person name="Fiebig A."/>
            <person name="Rohde M."/>
            <person name="Abt B."/>
            <person name="Goker M."/>
            <person name="Detter J.C."/>
            <person name="Woyke T."/>
            <person name="Bristow J."/>
            <person name="Eisen J.A."/>
            <person name="Markowitz V."/>
            <person name="Hugenholtz P."/>
            <person name="Kyrpides N.C."/>
            <person name="Klenk H.P."/>
            <person name="Lapidus A."/>
        </authorList>
    </citation>
    <scope>NUCLEOTIDE SEQUENCE [LARGE SCALE GENOMIC DNA]</scope>
    <source>
        <strain evidence="7">DSM 44963</strain>
    </source>
</reference>
<dbReference type="RefSeq" id="WP_007910272.1">
    <property type="nucleotide sequence ID" value="NZ_ADVG01000002.1"/>
</dbReference>
<dbReference type="PANTHER" id="PTHR47506:SF1">
    <property type="entry name" value="HTH-TYPE TRANSCRIPTIONAL REGULATOR YJDC"/>
    <property type="match status" value="1"/>
</dbReference>
<dbReference type="Pfam" id="PF00440">
    <property type="entry name" value="TetR_N"/>
    <property type="match status" value="1"/>
</dbReference>
<sequence length="193" mass="21528">MARPKAFLPDQALEKAVNLFWRQGYEGSSIDDIVQCTGLGRGSLYDTFGDKHALYLAALDRYCVTGGEKLTTLRLQSGSVRDIFQAFFQALIEEALADPEHRGCFLVNATLEMAPRDPEVASRVQAGLDDTREAFYHVLIKAQASGELAWTRDPHQLAHYLLNAYLGLRVLSRTNPDRRLLEDIVTTTLSVLS</sequence>
<dbReference type="Proteomes" id="UP000004508">
    <property type="component" value="Unassembled WGS sequence"/>
</dbReference>
<protein>
    <submittedName>
        <fullName evidence="6">Transcriptional regulator, TetR family</fullName>
    </submittedName>
</protein>
<dbReference type="Gene3D" id="1.10.10.60">
    <property type="entry name" value="Homeodomain-like"/>
    <property type="match status" value="1"/>
</dbReference>
<accession>D6TK81</accession>
<dbReference type="InterPro" id="IPR009057">
    <property type="entry name" value="Homeodomain-like_sf"/>
</dbReference>
<dbReference type="eggNOG" id="COG1309">
    <property type="taxonomic scope" value="Bacteria"/>
</dbReference>
<keyword evidence="2 4" id="KW-0238">DNA-binding</keyword>
<organism evidence="6 7">
    <name type="scientific">Ktedonobacter racemifer DSM 44963</name>
    <dbReference type="NCBI Taxonomy" id="485913"/>
    <lineage>
        <taxon>Bacteria</taxon>
        <taxon>Bacillati</taxon>
        <taxon>Chloroflexota</taxon>
        <taxon>Ktedonobacteria</taxon>
        <taxon>Ktedonobacterales</taxon>
        <taxon>Ktedonobacteraceae</taxon>
        <taxon>Ktedonobacter</taxon>
    </lineage>
</organism>
<keyword evidence="3" id="KW-0804">Transcription</keyword>